<accession>A0ABY1HA72</accession>
<protein>
    <recommendedName>
        <fullName evidence="3">HEPN AbiU2-like domain-containing protein</fullName>
    </recommendedName>
</protein>
<organism evidence="1 2">
    <name type="scientific">Moritella viscosa</name>
    <dbReference type="NCBI Taxonomy" id="80854"/>
    <lineage>
        <taxon>Bacteria</taxon>
        <taxon>Pseudomonadati</taxon>
        <taxon>Pseudomonadota</taxon>
        <taxon>Gammaproteobacteria</taxon>
        <taxon>Alteromonadales</taxon>
        <taxon>Moritellaceae</taxon>
        <taxon>Moritella</taxon>
    </lineage>
</organism>
<comment type="caution">
    <text evidence="1">The sequence shown here is derived from an EMBL/GenBank/DDBJ whole genome shotgun (WGS) entry which is preliminary data.</text>
</comment>
<gene>
    <name evidence="1" type="ORF">MT2528_0573</name>
</gene>
<name>A0ABY1HA72_9GAMM</name>
<evidence type="ECO:0000313" key="2">
    <source>
        <dbReference type="Proteomes" id="UP000182660"/>
    </source>
</evidence>
<dbReference type="GeneID" id="61294304"/>
<evidence type="ECO:0000313" key="1">
    <source>
        <dbReference type="EMBL" id="SGY84096.1"/>
    </source>
</evidence>
<dbReference type="Proteomes" id="UP000182660">
    <property type="component" value="Unassembled WGS sequence"/>
</dbReference>
<evidence type="ECO:0008006" key="3">
    <source>
        <dbReference type="Google" id="ProtNLM"/>
    </source>
</evidence>
<proteinExistence type="predicted"/>
<dbReference type="RefSeq" id="WP_075471023.1">
    <property type="nucleotide sequence ID" value="NZ_CAWQZC010000056.1"/>
</dbReference>
<keyword evidence="2" id="KW-1185">Reference proteome</keyword>
<sequence>MSKFNEIQSRFEWLNAFFRSYYSFLVIEDKCAELDRSYKDLNPFTHLNNVLLYDTVINWCKIFGSYNEECHWKHVVKDHEHFRTYLFKSIGKTKQEFSEYHEEIIDFRNKWVVHFDPNYQHPVVPFFGIAHDSAVALHAYLKEQSNKEYPYRGPENIEDFGRDVAKVLFSNLLISKN</sequence>
<reference evidence="1 2" key="1">
    <citation type="submission" date="2016-11" db="EMBL/GenBank/DDBJ databases">
        <authorList>
            <person name="Klemetsen T."/>
        </authorList>
    </citation>
    <scope>NUCLEOTIDE SEQUENCE [LARGE SCALE GENOMIC DNA]</scope>
    <source>
        <strain evidence="1">MT 2528</strain>
    </source>
</reference>
<dbReference type="EMBL" id="FPLJ01000017">
    <property type="protein sequence ID" value="SGY84096.1"/>
    <property type="molecule type" value="Genomic_DNA"/>
</dbReference>